<evidence type="ECO:0000313" key="8">
    <source>
        <dbReference type="Proteomes" id="UP000007799"/>
    </source>
</evidence>
<dbReference type="eggNOG" id="KOG0819">
    <property type="taxonomic scope" value="Eukaryota"/>
</dbReference>
<protein>
    <recommendedName>
        <fullName evidence="6">Annexin</fullName>
    </recommendedName>
</protein>
<dbReference type="OMA" id="ASNWVIM"/>
<dbReference type="InParanoid" id="F2UBS2"/>
<dbReference type="InterPro" id="IPR001464">
    <property type="entry name" value="Annexin"/>
</dbReference>
<proteinExistence type="inferred from homology"/>
<evidence type="ECO:0000256" key="5">
    <source>
        <dbReference type="ARBA" id="ARBA00023302"/>
    </source>
</evidence>
<comment type="similarity">
    <text evidence="1 6">Belongs to the annexin family.</text>
</comment>
<dbReference type="FunFam" id="1.10.220.10:FF:000003">
    <property type="entry name" value="Annexin"/>
    <property type="match status" value="1"/>
</dbReference>
<keyword evidence="4 6" id="KW-0041">Annexin</keyword>
<dbReference type="STRING" id="946362.F2UBS2"/>
<dbReference type="GO" id="GO:0005544">
    <property type="term" value="F:calcium-dependent phospholipid binding"/>
    <property type="evidence" value="ECO:0007669"/>
    <property type="project" value="UniProtKB-KW"/>
</dbReference>
<sequence>MASIHANPDFNAEELAQGLRKAMKGFGTNEKKIIEILTSCNNEQRQVLKKQFKTMYGRDLIDDLKSELGGNFEDAVIAFMMPPDEYDAHCLRHAMKGAGTDEKVIAEVLAMRSNDQIAAIREAYHRVYDRDLEKDVMSETSGHLKRIFVSLLQGNRDESEDVDEDRAQADAQALYDAGEAKWGTDESEFMTSGIGQLRAVAEKYHTLVRAVEKEMSGDLEFAFKAVLLSAVDQPAFYAERLYKSMKGMGTDDETLIRCVVSRAETDMEQIKSQFVDKYGKKLVKMIKDDTGGDYERFLVAIVGE</sequence>
<evidence type="ECO:0000256" key="2">
    <source>
        <dbReference type="ARBA" id="ARBA00022737"/>
    </source>
</evidence>
<dbReference type="GO" id="GO:0005886">
    <property type="term" value="C:plasma membrane"/>
    <property type="evidence" value="ECO:0007669"/>
    <property type="project" value="TreeGrafter"/>
</dbReference>
<reference evidence="7" key="1">
    <citation type="submission" date="2009-08" db="EMBL/GenBank/DDBJ databases">
        <title>Annotation of Salpingoeca rosetta.</title>
        <authorList>
            <consortium name="The Broad Institute Genome Sequencing Platform"/>
            <person name="Russ C."/>
            <person name="Cuomo C."/>
            <person name="Burger G."/>
            <person name="Gray M.W."/>
            <person name="Holland P.W.H."/>
            <person name="King N."/>
            <person name="Lang F.B.F."/>
            <person name="Roger A.J."/>
            <person name="Ruiz-Trillo I."/>
            <person name="Young S.K."/>
            <person name="Zeng Q."/>
            <person name="Gargeya S."/>
            <person name="Alvarado L."/>
            <person name="Berlin A."/>
            <person name="Chapman S.B."/>
            <person name="Chen Z."/>
            <person name="Freedman E."/>
            <person name="Gellesch M."/>
            <person name="Goldberg J."/>
            <person name="Griggs A."/>
            <person name="Gujja S."/>
            <person name="Heilman E."/>
            <person name="Heiman D."/>
            <person name="Howarth C."/>
            <person name="Mehta T."/>
            <person name="Neiman D."/>
            <person name="Pearson M."/>
            <person name="Roberts A."/>
            <person name="Saif S."/>
            <person name="Shea T."/>
            <person name="Shenoy N."/>
            <person name="Sisk P."/>
            <person name="Stolte C."/>
            <person name="Sykes S."/>
            <person name="White J."/>
            <person name="Yandava C."/>
            <person name="Haas B."/>
            <person name="Nusbaum C."/>
            <person name="Birren B."/>
        </authorList>
    </citation>
    <scope>NUCLEOTIDE SEQUENCE [LARGE SCALE GENOMIC DNA]</scope>
    <source>
        <strain evidence="7">ATCC 50818</strain>
    </source>
</reference>
<keyword evidence="5 6" id="KW-0111">Calcium/phospholipid-binding</keyword>
<keyword evidence="8" id="KW-1185">Reference proteome</keyword>
<evidence type="ECO:0000256" key="6">
    <source>
        <dbReference type="RuleBase" id="RU003540"/>
    </source>
</evidence>
<dbReference type="FunFam" id="1.10.220.10:FF:000001">
    <property type="entry name" value="Annexin"/>
    <property type="match status" value="1"/>
</dbReference>
<accession>F2UBS2</accession>
<organism evidence="8">
    <name type="scientific">Salpingoeca rosetta (strain ATCC 50818 / BSB-021)</name>
    <dbReference type="NCBI Taxonomy" id="946362"/>
    <lineage>
        <taxon>Eukaryota</taxon>
        <taxon>Choanoflagellata</taxon>
        <taxon>Craspedida</taxon>
        <taxon>Salpingoecidae</taxon>
        <taxon>Salpingoeca</taxon>
    </lineage>
</organism>
<dbReference type="FunFam" id="1.10.220.10:FF:000002">
    <property type="entry name" value="Annexin"/>
    <property type="match status" value="1"/>
</dbReference>
<comment type="domain">
    <text evidence="6">A pair of annexin repeats may form one binding site for calcium and phospholipid.</text>
</comment>
<dbReference type="Proteomes" id="UP000007799">
    <property type="component" value="Unassembled WGS sequence"/>
</dbReference>
<dbReference type="GO" id="GO:0005509">
    <property type="term" value="F:calcium ion binding"/>
    <property type="evidence" value="ECO:0007669"/>
    <property type="project" value="InterPro"/>
</dbReference>
<dbReference type="RefSeq" id="XP_004993501.1">
    <property type="nucleotide sequence ID" value="XM_004993444.1"/>
</dbReference>
<dbReference type="GO" id="GO:0005634">
    <property type="term" value="C:nucleus"/>
    <property type="evidence" value="ECO:0007669"/>
    <property type="project" value="TreeGrafter"/>
</dbReference>
<dbReference type="InterPro" id="IPR037104">
    <property type="entry name" value="Annexin_sf"/>
</dbReference>
<dbReference type="InterPro" id="IPR018252">
    <property type="entry name" value="Annexin_repeat_CS"/>
</dbReference>
<dbReference type="PROSITE" id="PS00223">
    <property type="entry name" value="ANNEXIN_1"/>
    <property type="match status" value="2"/>
</dbReference>
<dbReference type="Pfam" id="PF00191">
    <property type="entry name" value="Annexin"/>
    <property type="match status" value="3"/>
</dbReference>
<dbReference type="Gene3D" id="1.10.220.10">
    <property type="entry name" value="Annexin"/>
    <property type="match status" value="4"/>
</dbReference>
<dbReference type="GeneID" id="16074078"/>
<name>F2UBS2_SALR5</name>
<dbReference type="PRINTS" id="PR00196">
    <property type="entry name" value="ANNEXIN"/>
</dbReference>
<dbReference type="InterPro" id="IPR018502">
    <property type="entry name" value="Annexin_repeat"/>
</dbReference>
<dbReference type="PANTHER" id="PTHR10502:SF102">
    <property type="entry name" value="ANNEXIN B11"/>
    <property type="match status" value="1"/>
</dbReference>
<gene>
    <name evidence="7" type="ORF">PTSG_05633</name>
</gene>
<evidence type="ECO:0000256" key="1">
    <source>
        <dbReference type="ARBA" id="ARBA00007831"/>
    </source>
</evidence>
<dbReference type="GO" id="GO:0012506">
    <property type="term" value="C:vesicle membrane"/>
    <property type="evidence" value="ECO:0007669"/>
    <property type="project" value="TreeGrafter"/>
</dbReference>
<dbReference type="AlphaFoldDB" id="F2UBS2"/>
<dbReference type="PROSITE" id="PS51897">
    <property type="entry name" value="ANNEXIN_2"/>
    <property type="match status" value="3"/>
</dbReference>
<dbReference type="OrthoDB" id="37886at2759"/>
<dbReference type="SMART" id="SM00335">
    <property type="entry name" value="ANX"/>
    <property type="match status" value="3"/>
</dbReference>
<evidence type="ECO:0000256" key="3">
    <source>
        <dbReference type="ARBA" id="ARBA00022837"/>
    </source>
</evidence>
<dbReference type="KEGG" id="sre:PTSG_05633"/>
<dbReference type="FunFam" id="1.10.220.10:FF:000004">
    <property type="entry name" value="Annexin"/>
    <property type="match status" value="1"/>
</dbReference>
<evidence type="ECO:0000313" key="7">
    <source>
        <dbReference type="EMBL" id="EGD73938.1"/>
    </source>
</evidence>
<keyword evidence="2 6" id="KW-0677">Repeat</keyword>
<dbReference type="GO" id="GO:0005737">
    <property type="term" value="C:cytoplasm"/>
    <property type="evidence" value="ECO:0007669"/>
    <property type="project" value="TreeGrafter"/>
</dbReference>
<dbReference type="PANTHER" id="PTHR10502">
    <property type="entry name" value="ANNEXIN"/>
    <property type="match status" value="1"/>
</dbReference>
<keyword evidence="3 6" id="KW-0106">Calcium</keyword>
<dbReference type="SUPFAM" id="SSF47874">
    <property type="entry name" value="Annexin"/>
    <property type="match status" value="1"/>
</dbReference>
<evidence type="ECO:0000256" key="4">
    <source>
        <dbReference type="ARBA" id="ARBA00023216"/>
    </source>
</evidence>
<dbReference type="GO" id="GO:0001786">
    <property type="term" value="F:phosphatidylserine binding"/>
    <property type="evidence" value="ECO:0007669"/>
    <property type="project" value="TreeGrafter"/>
</dbReference>
<dbReference type="EMBL" id="GL832967">
    <property type="protein sequence ID" value="EGD73938.1"/>
    <property type="molecule type" value="Genomic_DNA"/>
</dbReference>